<evidence type="ECO:0008006" key="4">
    <source>
        <dbReference type="Google" id="ProtNLM"/>
    </source>
</evidence>
<protein>
    <recommendedName>
        <fullName evidence="4">Asl1-like glycosyl hydrolase catalytic domain-containing protein</fullName>
    </recommendedName>
</protein>
<dbReference type="InterPro" id="IPR017853">
    <property type="entry name" value="GH"/>
</dbReference>
<feature type="signal peptide" evidence="1">
    <location>
        <begin position="1"/>
        <end position="18"/>
    </location>
</feature>
<reference evidence="3" key="1">
    <citation type="submission" date="2021-11" db="EMBL/GenBank/DDBJ databases">
        <title>Cultivation dependent microbiological survey of springs from the worlds oldest radium mine currently devoted to the extraction of radon-saturated water.</title>
        <authorList>
            <person name="Kapinusova G."/>
            <person name="Smrhova T."/>
            <person name="Strejcek M."/>
            <person name="Suman J."/>
            <person name="Jani K."/>
            <person name="Pajer P."/>
            <person name="Uhlik O."/>
        </authorList>
    </citation>
    <scope>NUCLEOTIDE SEQUENCE [LARGE SCALE GENOMIC DNA]</scope>
    <source>
        <strain evidence="3">J379</strain>
    </source>
</reference>
<dbReference type="RefSeq" id="WP_353863434.1">
    <property type="nucleotide sequence ID" value="NZ_CP088295.1"/>
</dbReference>
<dbReference type="PROSITE" id="PS51257">
    <property type="entry name" value="PROKAR_LIPOPROTEIN"/>
    <property type="match status" value="1"/>
</dbReference>
<dbReference type="PANTHER" id="PTHR12631:SF10">
    <property type="entry name" value="BETA-XYLOSIDASE-LIKE PROTEIN-RELATED"/>
    <property type="match status" value="1"/>
</dbReference>
<dbReference type="InterPro" id="IPR051923">
    <property type="entry name" value="Glycosyl_Hydrolase_39"/>
</dbReference>
<feature type="chain" id="PRO_5047036924" description="Asl1-like glycosyl hydrolase catalytic domain-containing protein" evidence="1">
    <location>
        <begin position="19"/>
        <end position="373"/>
    </location>
</feature>
<evidence type="ECO:0000313" key="3">
    <source>
        <dbReference type="Proteomes" id="UP001058860"/>
    </source>
</evidence>
<dbReference type="SUPFAM" id="SSF51445">
    <property type="entry name" value="(Trans)glycosidases"/>
    <property type="match status" value="1"/>
</dbReference>
<organism evidence="2 3">
    <name type="scientific">Svornostia abyssi</name>
    <dbReference type="NCBI Taxonomy" id="2898438"/>
    <lineage>
        <taxon>Bacteria</taxon>
        <taxon>Bacillati</taxon>
        <taxon>Actinomycetota</taxon>
        <taxon>Thermoleophilia</taxon>
        <taxon>Solirubrobacterales</taxon>
        <taxon>Baekduiaceae</taxon>
        <taxon>Svornostia</taxon>
    </lineage>
</organism>
<gene>
    <name evidence="2" type="ORF">LRS13_19830</name>
</gene>
<dbReference type="EMBL" id="CP088295">
    <property type="protein sequence ID" value="UUY02912.1"/>
    <property type="molecule type" value="Genomic_DNA"/>
</dbReference>
<evidence type="ECO:0000313" key="2">
    <source>
        <dbReference type="EMBL" id="UUY02912.1"/>
    </source>
</evidence>
<keyword evidence="3" id="KW-1185">Reference proteome</keyword>
<keyword evidence="1" id="KW-0732">Signal</keyword>
<accession>A0ABY5PE67</accession>
<dbReference type="Gene3D" id="3.20.20.80">
    <property type="entry name" value="Glycosidases"/>
    <property type="match status" value="1"/>
</dbReference>
<evidence type="ECO:0000256" key="1">
    <source>
        <dbReference type="SAM" id="SignalP"/>
    </source>
</evidence>
<dbReference type="Proteomes" id="UP001058860">
    <property type="component" value="Chromosome"/>
</dbReference>
<proteinExistence type="predicted"/>
<dbReference type="PANTHER" id="PTHR12631">
    <property type="entry name" value="ALPHA-L-IDURONIDASE"/>
    <property type="match status" value="1"/>
</dbReference>
<name>A0ABY5PE67_9ACTN</name>
<sequence length="373" mass="40108">MRRRLVTAFAAFTLAGFAACGADTPDPAPAQTLPEGFVGITAAEVFAANAGARRQALDAQYAAGARSLRQWINWTEIERTRGKFDFRLYDAFMADAARAKLRVVPILFGMPAFHAAKARKGAKVTAVTTFPPKTNASFARYVTAVVKRYGRNGTFWKANPGLTAVPIESYQVWNEPNLPQYWGGKPDARAYVRLLKTGARAIRKADPQAEVLAGGLPESKQGVPLLRFVRQMYAAGAKGSFDTLAVHPYAKTVAGVLDGAKKAHQVSVQAGDGDVAVWITEVGWAAGPRAPGSAFTVTEVQQAKLVGDLYRQGAAQAESMKLRGIIYYAWRDVPPFPGGKDFWGLHTGLVKRNNSVKPALTAYAAAAKAIQAP</sequence>